<evidence type="ECO:0000313" key="2">
    <source>
        <dbReference type="Proteomes" id="UP000198654"/>
    </source>
</evidence>
<dbReference type="STRING" id="119000.SAMN05661010_01334"/>
<name>A0A1G9IUU2_9GAMM</name>
<proteinExistence type="predicted"/>
<evidence type="ECO:0000313" key="1">
    <source>
        <dbReference type="EMBL" id="SDL28584.1"/>
    </source>
</evidence>
<dbReference type="AlphaFoldDB" id="A0A1G9IUU2"/>
<accession>A0A1G9IUU2</accession>
<dbReference type="EMBL" id="FNGI01000002">
    <property type="protein sequence ID" value="SDL28584.1"/>
    <property type="molecule type" value="Genomic_DNA"/>
</dbReference>
<gene>
    <name evidence="1" type="ORF">SAMN05661010_01334</name>
</gene>
<sequence>MSRVQREFLVADTRHHHALTPCIGDTPSGRPTNVAVGVLAQQRDTD</sequence>
<organism evidence="1 2">
    <name type="scientific">Modicisalibacter muralis</name>
    <dbReference type="NCBI Taxonomy" id="119000"/>
    <lineage>
        <taxon>Bacteria</taxon>
        <taxon>Pseudomonadati</taxon>
        <taxon>Pseudomonadota</taxon>
        <taxon>Gammaproteobacteria</taxon>
        <taxon>Oceanospirillales</taxon>
        <taxon>Halomonadaceae</taxon>
        <taxon>Modicisalibacter</taxon>
    </lineage>
</organism>
<protein>
    <submittedName>
        <fullName evidence="1">Uncharacterized protein</fullName>
    </submittedName>
</protein>
<keyword evidence="2" id="KW-1185">Reference proteome</keyword>
<reference evidence="1 2" key="1">
    <citation type="submission" date="2016-10" db="EMBL/GenBank/DDBJ databases">
        <authorList>
            <person name="de Groot N.N."/>
        </authorList>
    </citation>
    <scope>NUCLEOTIDE SEQUENCE [LARGE SCALE GENOMIC DNA]</scope>
    <source>
        <strain evidence="1 2">DSM 14789</strain>
    </source>
</reference>
<dbReference type="Proteomes" id="UP000198654">
    <property type="component" value="Unassembled WGS sequence"/>
</dbReference>
<dbReference type="RefSeq" id="WP_175488742.1">
    <property type="nucleotide sequence ID" value="NZ_FNGI01000002.1"/>
</dbReference>